<keyword evidence="3" id="KW-1133">Transmembrane helix</keyword>
<dbReference type="GO" id="GO:0000030">
    <property type="term" value="F:mannosyltransferase activity"/>
    <property type="evidence" value="ECO:0007669"/>
    <property type="project" value="TreeGrafter"/>
</dbReference>
<evidence type="ECO:0000256" key="1">
    <source>
        <dbReference type="ARBA" id="ARBA00022737"/>
    </source>
</evidence>
<evidence type="ECO:0000256" key="3">
    <source>
        <dbReference type="SAM" id="Phobius"/>
    </source>
</evidence>
<keyword evidence="3" id="KW-0812">Transmembrane</keyword>
<reference evidence="4" key="2">
    <citation type="submission" date="2025-09" db="UniProtKB">
        <authorList>
            <consortium name="Ensembl"/>
        </authorList>
    </citation>
    <scope>IDENTIFICATION</scope>
</reference>
<keyword evidence="2" id="KW-0802">TPR repeat</keyword>
<feature type="transmembrane region" description="Helical" evidence="3">
    <location>
        <begin position="20"/>
        <end position="38"/>
    </location>
</feature>
<keyword evidence="5" id="KW-1185">Reference proteome</keyword>
<dbReference type="GO" id="GO:0030968">
    <property type="term" value="P:endoplasmic reticulum unfolded protein response"/>
    <property type="evidence" value="ECO:0007669"/>
    <property type="project" value="TreeGrafter"/>
</dbReference>
<dbReference type="PANTHER" id="PTHR44227">
    <property type="match status" value="1"/>
</dbReference>
<dbReference type="Proteomes" id="UP000694549">
    <property type="component" value="Unplaced"/>
</dbReference>
<accession>A0A8B9UM97</accession>
<keyword evidence="1" id="KW-0677">Repeat</keyword>
<feature type="transmembrane region" description="Helical" evidence="3">
    <location>
        <begin position="167"/>
        <end position="186"/>
    </location>
</feature>
<dbReference type="InterPro" id="IPR052346">
    <property type="entry name" value="O-mannosyl-transferase_TMTC"/>
</dbReference>
<evidence type="ECO:0000313" key="4">
    <source>
        <dbReference type="Ensembl" id="ENSAZOP00000009272.1"/>
    </source>
</evidence>
<proteinExistence type="predicted"/>
<dbReference type="PANTHER" id="PTHR44227:SF3">
    <property type="entry name" value="PROTEIN O-MANNOSYL-TRANSFERASE TMTC4"/>
    <property type="match status" value="1"/>
</dbReference>
<dbReference type="GO" id="GO:0035269">
    <property type="term" value="P:protein O-linked glycosylation via mannose"/>
    <property type="evidence" value="ECO:0007669"/>
    <property type="project" value="TreeGrafter"/>
</dbReference>
<feature type="transmembrane region" description="Helical" evidence="3">
    <location>
        <begin position="144"/>
        <end position="161"/>
    </location>
</feature>
<dbReference type="Ensembl" id="ENSAZOT00000009890.1">
    <property type="protein sequence ID" value="ENSAZOP00000009272.1"/>
    <property type="gene ID" value="ENSAZOG00000005875.1"/>
</dbReference>
<sequence length="266" mass="29756">MAQAEPNLDHDISWVLLPSHWAKIVVALISFLCFANSYDGDFVFDDSEAIINNKDLRAETPLGDLWHHDFWGSKLSSNTSHKSYRPLTVLTFRINYLFAGGFYPVGFHVINIILHCIISVLMVDVFSILLGGLQFTNKGRRLNLAPKTSLLAALLFAVHPVHTECVAGIVGRADLLCALFFLLSFLGYCKAFRESKHYVCTFNFVLLAVEILLWRNFRGSLLNKICSLVSECVLPQEIVESFGEPMKNCAVKSLCDISSIGMAYDV</sequence>
<dbReference type="AlphaFoldDB" id="A0A8B9UM97"/>
<name>A0A8B9UM97_9AVES</name>
<dbReference type="GO" id="GO:0005783">
    <property type="term" value="C:endoplasmic reticulum"/>
    <property type="evidence" value="ECO:0007669"/>
    <property type="project" value="TreeGrafter"/>
</dbReference>
<evidence type="ECO:0008006" key="6">
    <source>
        <dbReference type="Google" id="ProtNLM"/>
    </source>
</evidence>
<reference evidence="4" key="1">
    <citation type="submission" date="2025-08" db="UniProtKB">
        <authorList>
            <consortium name="Ensembl"/>
        </authorList>
    </citation>
    <scope>IDENTIFICATION</scope>
</reference>
<evidence type="ECO:0000313" key="5">
    <source>
        <dbReference type="Proteomes" id="UP000694549"/>
    </source>
</evidence>
<feature type="transmembrane region" description="Helical" evidence="3">
    <location>
        <begin position="112"/>
        <end position="132"/>
    </location>
</feature>
<organism evidence="4 5">
    <name type="scientific">Anas zonorhyncha</name>
    <name type="common">Eastern spot-billed duck</name>
    <dbReference type="NCBI Taxonomy" id="75864"/>
    <lineage>
        <taxon>Eukaryota</taxon>
        <taxon>Metazoa</taxon>
        <taxon>Chordata</taxon>
        <taxon>Craniata</taxon>
        <taxon>Vertebrata</taxon>
        <taxon>Euteleostomi</taxon>
        <taxon>Archelosauria</taxon>
        <taxon>Archosauria</taxon>
        <taxon>Dinosauria</taxon>
        <taxon>Saurischia</taxon>
        <taxon>Theropoda</taxon>
        <taxon>Coelurosauria</taxon>
        <taxon>Aves</taxon>
        <taxon>Neognathae</taxon>
        <taxon>Galloanserae</taxon>
        <taxon>Anseriformes</taxon>
        <taxon>Anatidae</taxon>
        <taxon>Anatinae</taxon>
        <taxon>Anas</taxon>
    </lineage>
</organism>
<evidence type="ECO:0000256" key="2">
    <source>
        <dbReference type="ARBA" id="ARBA00022803"/>
    </source>
</evidence>
<keyword evidence="3" id="KW-0472">Membrane</keyword>
<protein>
    <recommendedName>
        <fullName evidence="6">Transmembrane and TPR repeat-containing protein 4</fullName>
    </recommendedName>
</protein>